<reference evidence="2 3" key="1">
    <citation type="submission" date="2014-10" db="EMBL/GenBank/DDBJ databases">
        <title>Genome sequence of Ponticoccus sp. strain UMTAT08 isolated from clonal culture of toxic dinoflagellate Alexandrium tamiyavanichii.</title>
        <authorList>
            <person name="Gan H.Y."/>
            <person name="Muhd D.-D."/>
            <person name="Mohd Noor M.E."/>
            <person name="Yeong Y.S."/>
            <person name="Usup G."/>
        </authorList>
    </citation>
    <scope>NUCLEOTIDE SEQUENCE [LARGE SCALE GENOMIC DNA]</scope>
    <source>
        <strain evidence="2 3">UMTAT08</strain>
    </source>
</reference>
<dbReference type="PATRIC" id="fig|1515334.3.peg.3964"/>
<dbReference type="EMBL" id="JSUQ01000017">
    <property type="protein sequence ID" value="KHQ51439.1"/>
    <property type="molecule type" value="Genomic_DNA"/>
</dbReference>
<sequence length="178" mass="20137">MTHRLIEMLKGFRRDEEGSSTIEFSIYFTVFFFILAATVEMGYMNLRHALLERGVDLATREIRLNTGAIPTYEEVRQKICDEAVIVDGCTENLRLEMVQVDPRNFTAIPLVADCINAEEDPRPVRNFVPGLDNQLMLLRACLKYKPAMPTTSFGMALPKDAQGYAQLVATSAFVQEPR</sequence>
<feature type="domain" description="TadE-like" evidence="1">
    <location>
        <begin position="18"/>
        <end position="58"/>
    </location>
</feature>
<protein>
    <submittedName>
        <fullName evidence="2">Flp pilus assembly protein TadG</fullName>
    </submittedName>
</protein>
<accession>A0A0B3SLS8</accession>
<name>A0A0B3SLS8_9RHOB</name>
<dbReference type="STRING" id="561184.SAMN05216376_11550"/>
<gene>
    <name evidence="2" type="ORF">OA50_03934</name>
</gene>
<comment type="caution">
    <text evidence="2">The sequence shown here is derived from an EMBL/GenBank/DDBJ whole genome shotgun (WGS) entry which is preliminary data.</text>
</comment>
<dbReference type="AlphaFoldDB" id="A0A0B3SLS8"/>
<organism evidence="2 3">
    <name type="scientific">Mameliella alba</name>
    <dbReference type="NCBI Taxonomy" id="561184"/>
    <lineage>
        <taxon>Bacteria</taxon>
        <taxon>Pseudomonadati</taxon>
        <taxon>Pseudomonadota</taxon>
        <taxon>Alphaproteobacteria</taxon>
        <taxon>Rhodobacterales</taxon>
        <taxon>Roseobacteraceae</taxon>
        <taxon>Mameliella</taxon>
    </lineage>
</organism>
<evidence type="ECO:0000259" key="1">
    <source>
        <dbReference type="Pfam" id="PF07811"/>
    </source>
</evidence>
<dbReference type="OrthoDB" id="7907064at2"/>
<accession>A0A225QAL6</accession>
<dbReference type="RefSeq" id="WP_043144614.1">
    <property type="nucleotide sequence ID" value="NZ_AP022337.1"/>
</dbReference>
<keyword evidence="3" id="KW-1185">Reference proteome</keyword>
<dbReference type="Pfam" id="PF07811">
    <property type="entry name" value="TadE"/>
    <property type="match status" value="1"/>
</dbReference>
<evidence type="ECO:0000313" key="3">
    <source>
        <dbReference type="Proteomes" id="UP000030960"/>
    </source>
</evidence>
<dbReference type="InterPro" id="IPR012495">
    <property type="entry name" value="TadE-like_dom"/>
</dbReference>
<dbReference type="Proteomes" id="UP000030960">
    <property type="component" value="Unassembled WGS sequence"/>
</dbReference>
<evidence type="ECO:0000313" key="2">
    <source>
        <dbReference type="EMBL" id="KHQ51439.1"/>
    </source>
</evidence>
<proteinExistence type="predicted"/>